<gene>
    <name evidence="1" type="ORF">ACFQ07_31410</name>
</gene>
<reference evidence="2" key="1">
    <citation type="journal article" date="2019" name="Int. J. Syst. Evol. Microbiol.">
        <title>The Global Catalogue of Microorganisms (GCM) 10K type strain sequencing project: providing services to taxonomists for standard genome sequencing and annotation.</title>
        <authorList>
            <consortium name="The Broad Institute Genomics Platform"/>
            <consortium name="The Broad Institute Genome Sequencing Center for Infectious Disease"/>
            <person name="Wu L."/>
            <person name="Ma J."/>
        </authorList>
    </citation>
    <scope>NUCLEOTIDE SEQUENCE [LARGE SCALE GENOMIC DNA]</scope>
    <source>
        <strain evidence="2">JCM 31696</strain>
    </source>
</reference>
<organism evidence="1 2">
    <name type="scientific">Actinomadura adrarensis</name>
    <dbReference type="NCBI Taxonomy" id="1819600"/>
    <lineage>
        <taxon>Bacteria</taxon>
        <taxon>Bacillati</taxon>
        <taxon>Actinomycetota</taxon>
        <taxon>Actinomycetes</taxon>
        <taxon>Streptosporangiales</taxon>
        <taxon>Thermomonosporaceae</taxon>
        <taxon>Actinomadura</taxon>
    </lineage>
</organism>
<name>A0ABW3CQF5_9ACTN</name>
<keyword evidence="2" id="KW-1185">Reference proteome</keyword>
<dbReference type="Proteomes" id="UP001597083">
    <property type="component" value="Unassembled WGS sequence"/>
</dbReference>
<dbReference type="InterPro" id="IPR050267">
    <property type="entry name" value="Anti-sigma-factor_SerPK"/>
</dbReference>
<dbReference type="SUPFAM" id="SSF55874">
    <property type="entry name" value="ATPase domain of HSP90 chaperone/DNA topoisomerase II/histidine kinase"/>
    <property type="match status" value="1"/>
</dbReference>
<dbReference type="EMBL" id="JBHTIR010004257">
    <property type="protein sequence ID" value="MFD0856783.1"/>
    <property type="molecule type" value="Genomic_DNA"/>
</dbReference>
<dbReference type="PANTHER" id="PTHR35526">
    <property type="entry name" value="ANTI-SIGMA-F FACTOR RSBW-RELATED"/>
    <property type="match status" value="1"/>
</dbReference>
<dbReference type="CDD" id="cd16936">
    <property type="entry name" value="HATPase_RsbW-like"/>
    <property type="match status" value="1"/>
</dbReference>
<keyword evidence="1" id="KW-0067">ATP-binding</keyword>
<dbReference type="GO" id="GO:0005524">
    <property type="term" value="F:ATP binding"/>
    <property type="evidence" value="ECO:0007669"/>
    <property type="project" value="UniProtKB-KW"/>
</dbReference>
<dbReference type="InterPro" id="IPR036890">
    <property type="entry name" value="HATPase_C_sf"/>
</dbReference>
<evidence type="ECO:0000313" key="1">
    <source>
        <dbReference type="EMBL" id="MFD0856783.1"/>
    </source>
</evidence>
<dbReference type="Gene3D" id="3.30.565.10">
    <property type="entry name" value="Histidine kinase-like ATPase, C-terminal domain"/>
    <property type="match status" value="1"/>
</dbReference>
<evidence type="ECO:0000313" key="2">
    <source>
        <dbReference type="Proteomes" id="UP001597083"/>
    </source>
</evidence>
<accession>A0ABW3CQF5</accession>
<dbReference type="PANTHER" id="PTHR35526:SF3">
    <property type="entry name" value="ANTI-SIGMA-F FACTOR RSBW"/>
    <property type="match status" value="1"/>
</dbReference>
<comment type="caution">
    <text evidence="1">The sequence shown here is derived from an EMBL/GenBank/DDBJ whole genome shotgun (WGS) entry which is preliminary data.</text>
</comment>
<protein>
    <submittedName>
        <fullName evidence="1">ATP-binding protein</fullName>
    </submittedName>
</protein>
<keyword evidence="1" id="KW-0547">Nucleotide-binding</keyword>
<feature type="non-terminal residue" evidence="1">
    <location>
        <position position="100"/>
    </location>
</feature>
<proteinExistence type="predicted"/>
<sequence>MDAEVLFLESSDQAPLDARRFTAAVFGRWGVSDDYLARLVVSELVTNAYLHGSGAIILRLSPAGEGGVPLVEVYDESDRLPTVRPENYAAEDGRGLATIA</sequence>